<dbReference type="Proteomes" id="UP000800035">
    <property type="component" value="Unassembled WGS sequence"/>
</dbReference>
<gene>
    <name evidence="2" type="ORF">CC80DRAFT_504735</name>
</gene>
<dbReference type="OrthoDB" id="3786137at2759"/>
<keyword evidence="3" id="KW-1185">Reference proteome</keyword>
<reference evidence="2" key="1">
    <citation type="journal article" date="2020" name="Stud. Mycol.">
        <title>101 Dothideomycetes genomes: a test case for predicting lifestyles and emergence of pathogens.</title>
        <authorList>
            <person name="Haridas S."/>
            <person name="Albert R."/>
            <person name="Binder M."/>
            <person name="Bloem J."/>
            <person name="Labutti K."/>
            <person name="Salamov A."/>
            <person name="Andreopoulos B."/>
            <person name="Baker S."/>
            <person name="Barry K."/>
            <person name="Bills G."/>
            <person name="Bluhm B."/>
            <person name="Cannon C."/>
            <person name="Castanera R."/>
            <person name="Culley D."/>
            <person name="Daum C."/>
            <person name="Ezra D."/>
            <person name="Gonzalez J."/>
            <person name="Henrissat B."/>
            <person name="Kuo A."/>
            <person name="Liang C."/>
            <person name="Lipzen A."/>
            <person name="Lutzoni F."/>
            <person name="Magnuson J."/>
            <person name="Mondo S."/>
            <person name="Nolan M."/>
            <person name="Ohm R."/>
            <person name="Pangilinan J."/>
            <person name="Park H.-J."/>
            <person name="Ramirez L."/>
            <person name="Alfaro M."/>
            <person name="Sun H."/>
            <person name="Tritt A."/>
            <person name="Yoshinaga Y."/>
            <person name="Zwiers L.-H."/>
            <person name="Turgeon B."/>
            <person name="Goodwin S."/>
            <person name="Spatafora J."/>
            <person name="Crous P."/>
            <person name="Grigoriev I."/>
        </authorList>
    </citation>
    <scope>NUCLEOTIDE SEQUENCE</scope>
    <source>
        <strain evidence="2">CBS 675.92</strain>
    </source>
</reference>
<evidence type="ECO:0000256" key="1">
    <source>
        <dbReference type="SAM" id="MobiDB-lite"/>
    </source>
</evidence>
<sequence>MASSSKSSEEQPLKNESPAPAPTESPGAKEELSDQAKKAIMLISGGVVFRVNKQLVQALTDLNGVYTRAKMDEVLTNLVERSPLYRMGIKKTIVIPISEHLPSGASSLTLTAAVPGKLDHCNKNIVPNKIIMKPDGKVTKDASKLFAADLKLVVESDLASKIIDHGPVVAELFQRQQHLHRKRHKMDDSEPCCIFRILEEDYIMNVLDPRNIIMDFSFECILCKSRHQMCILSRRQ</sequence>
<feature type="region of interest" description="Disordered" evidence="1">
    <location>
        <begin position="1"/>
        <end position="33"/>
    </location>
</feature>
<accession>A0A6A5TU47</accession>
<protein>
    <submittedName>
        <fullName evidence="2">Uncharacterized protein</fullName>
    </submittedName>
</protein>
<organism evidence="2 3">
    <name type="scientific">Byssothecium circinans</name>
    <dbReference type="NCBI Taxonomy" id="147558"/>
    <lineage>
        <taxon>Eukaryota</taxon>
        <taxon>Fungi</taxon>
        <taxon>Dikarya</taxon>
        <taxon>Ascomycota</taxon>
        <taxon>Pezizomycotina</taxon>
        <taxon>Dothideomycetes</taxon>
        <taxon>Pleosporomycetidae</taxon>
        <taxon>Pleosporales</taxon>
        <taxon>Massarineae</taxon>
        <taxon>Massarinaceae</taxon>
        <taxon>Byssothecium</taxon>
    </lineage>
</organism>
<dbReference type="AlphaFoldDB" id="A0A6A5TU47"/>
<dbReference type="EMBL" id="ML976992">
    <property type="protein sequence ID" value="KAF1956145.1"/>
    <property type="molecule type" value="Genomic_DNA"/>
</dbReference>
<name>A0A6A5TU47_9PLEO</name>
<evidence type="ECO:0000313" key="2">
    <source>
        <dbReference type="EMBL" id="KAF1956145.1"/>
    </source>
</evidence>
<evidence type="ECO:0000313" key="3">
    <source>
        <dbReference type="Proteomes" id="UP000800035"/>
    </source>
</evidence>
<proteinExistence type="predicted"/>